<organism evidence="2 3">
    <name type="scientific">Trypanosoma conorhini</name>
    <dbReference type="NCBI Taxonomy" id="83891"/>
    <lineage>
        <taxon>Eukaryota</taxon>
        <taxon>Discoba</taxon>
        <taxon>Euglenozoa</taxon>
        <taxon>Kinetoplastea</taxon>
        <taxon>Metakinetoplastina</taxon>
        <taxon>Trypanosomatida</taxon>
        <taxon>Trypanosomatidae</taxon>
        <taxon>Trypanosoma</taxon>
    </lineage>
</organism>
<feature type="transmembrane region" description="Helical" evidence="1">
    <location>
        <begin position="75"/>
        <end position="95"/>
    </location>
</feature>
<feature type="transmembrane region" description="Helical" evidence="1">
    <location>
        <begin position="107"/>
        <end position="129"/>
    </location>
</feature>
<dbReference type="AlphaFoldDB" id="A0A3R7LH14"/>
<keyword evidence="1" id="KW-0472">Membrane</keyword>
<dbReference type="RefSeq" id="XP_029227092.1">
    <property type="nucleotide sequence ID" value="XM_029372995.1"/>
</dbReference>
<keyword evidence="1" id="KW-1133">Transmembrane helix</keyword>
<dbReference type="PROSITE" id="PS51257">
    <property type="entry name" value="PROKAR_LIPOPROTEIN"/>
    <property type="match status" value="1"/>
</dbReference>
<keyword evidence="1" id="KW-0812">Transmembrane</keyword>
<name>A0A3R7LH14_9TRYP</name>
<reference evidence="2 3" key="1">
    <citation type="journal article" date="2018" name="BMC Genomics">
        <title>Genomic comparison of Trypanosoma conorhini and Trypanosoma rangeli to Trypanosoma cruzi strains of high and low virulence.</title>
        <authorList>
            <person name="Bradwell K.R."/>
            <person name="Koparde V.N."/>
            <person name="Matveyev A.V."/>
            <person name="Serrano M.G."/>
            <person name="Alves J.M."/>
            <person name="Parikh H."/>
            <person name="Huang B."/>
            <person name="Lee V."/>
            <person name="Espinosa-Alvarez O."/>
            <person name="Ortiz P.A."/>
            <person name="Costa-Martins A.G."/>
            <person name="Teixeira M.M."/>
            <person name="Buck G.A."/>
        </authorList>
    </citation>
    <scope>NUCLEOTIDE SEQUENCE [LARGE SCALE GENOMIC DNA]</scope>
    <source>
        <strain evidence="2 3">025E</strain>
    </source>
</reference>
<dbReference type="Proteomes" id="UP000284403">
    <property type="component" value="Unassembled WGS sequence"/>
</dbReference>
<keyword evidence="3" id="KW-1185">Reference proteome</keyword>
<proteinExistence type="predicted"/>
<dbReference type="PANTHER" id="PTHR40741:SF1">
    <property type="entry name" value="AMASTIN"/>
    <property type="match status" value="1"/>
</dbReference>
<dbReference type="PANTHER" id="PTHR40741">
    <property type="entry name" value="AMASTIN-RELATED"/>
    <property type="match status" value="1"/>
</dbReference>
<evidence type="ECO:0000313" key="3">
    <source>
        <dbReference type="Proteomes" id="UP000284403"/>
    </source>
</evidence>
<accession>A0A3R7LH14</accession>
<protein>
    <submittedName>
        <fullName evidence="2">Uncharacterized protein</fullName>
    </submittedName>
</protein>
<dbReference type="EMBL" id="MKKU01000371">
    <property type="protein sequence ID" value="RNF14262.1"/>
    <property type="molecule type" value="Genomic_DNA"/>
</dbReference>
<feature type="transmembrane region" description="Helical" evidence="1">
    <location>
        <begin position="157"/>
        <end position="176"/>
    </location>
</feature>
<gene>
    <name evidence="2" type="ORF">Tco025E_06106</name>
</gene>
<sequence>MAPCVRVLVFITSVAFLACSCVLCVVPLFRHNDGDVHAVQTLWLREYEVGSQKFTEYVRDSECGSFNTAFQLMEGAAVASVGLGVGLTLLSGLQLVRPGGWETRMPFLVLVVASFISMLIDFVLSLQAWENGFCQNAPQVSQMVNAYKKNNWTQVEGFVLVCVNFSMSVILFFMLFGT</sequence>
<feature type="transmembrane region" description="Helical" evidence="1">
    <location>
        <begin position="7"/>
        <end position="29"/>
    </location>
</feature>
<evidence type="ECO:0000313" key="2">
    <source>
        <dbReference type="EMBL" id="RNF14262.1"/>
    </source>
</evidence>
<evidence type="ECO:0000256" key="1">
    <source>
        <dbReference type="SAM" id="Phobius"/>
    </source>
</evidence>
<comment type="caution">
    <text evidence="2">The sequence shown here is derived from an EMBL/GenBank/DDBJ whole genome shotgun (WGS) entry which is preliminary data.</text>
</comment>
<dbReference type="GeneID" id="40319717"/>